<proteinExistence type="predicted"/>
<dbReference type="EMBL" id="OCTH03000014">
    <property type="protein sequence ID" value="CAE7221396.1"/>
    <property type="molecule type" value="Genomic_DNA"/>
</dbReference>
<dbReference type="PANTHER" id="PTHR19303:SF74">
    <property type="entry name" value="POGO TRANSPOSABLE ELEMENT WITH KRAB DOMAIN"/>
    <property type="match status" value="1"/>
</dbReference>
<name>A0A6S6WHX0_9PLEO</name>
<gene>
    <name evidence="3" type="ORF">PTTW11_11415</name>
</gene>
<sequence length="525" mass="59560">MIKKFTSVDAKWDTRHIDRARYIADSKERYEQYFKLLHSKMKDYDIAAENTYNTDEKGFMLGITARSKRVFTRAIWEQNERRAAIQDGNREWISVIACICGDGSSLPPGIIYEGKAGIQSSWVCDLQPNLQEVFIAHSTSGWINNELGLAWLEQVFNRFTIDKARRRWRLLILDGHGSHVTSDFINFCDAHKILLAVFPPHSTHSLSRSTLSCLRHSQARTVRNFKQIYSVATAPIGTSKGEFLSNFWTTWSESFRRELILKSFQATGVLPMDAQAVLKRFNKTPQQQLNGVKVGQQEPKLSLNGSNSLYTRYRYKTSSYTTKTRACVACSTTKRSATIRARSWICNTARSTMVALFSGVLAKSSEPASLKPQNSKKLAITTQKDNERDLKAAPLAYKKLKAEGSKAKRLRAKHEREEAKKLGLQSSQLAGLLNNSNATLQTLQNFTIQLELAGELPHASPYKKQGVVVLLALKVRLQLHQLRRRRRPKPQRAAAQSRYHKDSNSTSCPQASIDYNTNKFHDNTK</sequence>
<evidence type="ECO:0000313" key="4">
    <source>
        <dbReference type="Proteomes" id="UP000472372"/>
    </source>
</evidence>
<dbReference type="GO" id="GO:0003677">
    <property type="term" value="F:DNA binding"/>
    <property type="evidence" value="ECO:0007669"/>
    <property type="project" value="TreeGrafter"/>
</dbReference>
<accession>A0A6S6WHX0</accession>
<comment type="caution">
    <text evidence="3">The sequence shown here is derived from an EMBL/GenBank/DDBJ whole genome shotgun (WGS) entry which is preliminary data.</text>
</comment>
<dbReference type="InterPro" id="IPR050863">
    <property type="entry name" value="CenT-Element_Derived"/>
</dbReference>
<feature type="domain" description="DDE-1" evidence="2">
    <location>
        <begin position="90"/>
        <end position="216"/>
    </location>
</feature>
<dbReference type="Proteomes" id="UP000472372">
    <property type="component" value="Unassembled WGS sequence"/>
</dbReference>
<feature type="region of interest" description="Disordered" evidence="1">
    <location>
        <begin position="482"/>
        <end position="525"/>
    </location>
</feature>
<reference evidence="3" key="1">
    <citation type="submission" date="2021-02" db="EMBL/GenBank/DDBJ databases">
        <authorList>
            <person name="Syme A R."/>
            <person name="Syme A R."/>
            <person name="Moolhuijzen P."/>
        </authorList>
    </citation>
    <scope>NUCLEOTIDE SEQUENCE</scope>
    <source>
        <strain evidence="3">W1-1</strain>
    </source>
</reference>
<organism evidence="3 4">
    <name type="scientific">Pyrenophora teres f. teres</name>
    <dbReference type="NCBI Taxonomy" id="97479"/>
    <lineage>
        <taxon>Eukaryota</taxon>
        <taxon>Fungi</taxon>
        <taxon>Dikarya</taxon>
        <taxon>Ascomycota</taxon>
        <taxon>Pezizomycotina</taxon>
        <taxon>Dothideomycetes</taxon>
        <taxon>Pleosporomycetidae</taxon>
        <taxon>Pleosporales</taxon>
        <taxon>Pleosporineae</taxon>
        <taxon>Pleosporaceae</taxon>
        <taxon>Pyrenophora</taxon>
    </lineage>
</organism>
<feature type="compositionally biased region" description="Polar residues" evidence="1">
    <location>
        <begin position="504"/>
        <end position="518"/>
    </location>
</feature>
<dbReference type="GO" id="GO:0005634">
    <property type="term" value="C:nucleus"/>
    <property type="evidence" value="ECO:0007669"/>
    <property type="project" value="TreeGrafter"/>
</dbReference>
<evidence type="ECO:0000259" key="2">
    <source>
        <dbReference type="Pfam" id="PF03184"/>
    </source>
</evidence>
<evidence type="ECO:0000256" key="1">
    <source>
        <dbReference type="SAM" id="MobiDB-lite"/>
    </source>
</evidence>
<dbReference type="PANTHER" id="PTHR19303">
    <property type="entry name" value="TRANSPOSON"/>
    <property type="match status" value="1"/>
</dbReference>
<dbReference type="InterPro" id="IPR004875">
    <property type="entry name" value="DDE_SF_endonuclease_dom"/>
</dbReference>
<dbReference type="AlphaFoldDB" id="A0A6S6WHX0"/>
<protein>
    <submittedName>
        <fullName evidence="3">DDE 1 domain containing protein</fullName>
    </submittedName>
</protein>
<evidence type="ECO:0000313" key="3">
    <source>
        <dbReference type="EMBL" id="CAE7221396.1"/>
    </source>
</evidence>
<dbReference type="Pfam" id="PF03184">
    <property type="entry name" value="DDE_1"/>
    <property type="match status" value="1"/>
</dbReference>